<proteinExistence type="predicted"/>
<evidence type="ECO:0000256" key="1">
    <source>
        <dbReference type="SAM" id="MobiDB-lite"/>
    </source>
</evidence>
<reference evidence="2" key="1">
    <citation type="journal article" date="2023" name="Mol. Phylogenet. Evol.">
        <title>Genome-scale phylogeny and comparative genomics of the fungal order Sordariales.</title>
        <authorList>
            <person name="Hensen N."/>
            <person name="Bonometti L."/>
            <person name="Westerberg I."/>
            <person name="Brannstrom I.O."/>
            <person name="Guillou S."/>
            <person name="Cros-Aarteil S."/>
            <person name="Calhoun S."/>
            <person name="Haridas S."/>
            <person name="Kuo A."/>
            <person name="Mondo S."/>
            <person name="Pangilinan J."/>
            <person name="Riley R."/>
            <person name="LaButti K."/>
            <person name="Andreopoulos B."/>
            <person name="Lipzen A."/>
            <person name="Chen C."/>
            <person name="Yan M."/>
            <person name="Daum C."/>
            <person name="Ng V."/>
            <person name="Clum A."/>
            <person name="Steindorff A."/>
            <person name="Ohm R.A."/>
            <person name="Martin F."/>
            <person name="Silar P."/>
            <person name="Natvig D.O."/>
            <person name="Lalanne C."/>
            <person name="Gautier V."/>
            <person name="Ament-Velasquez S.L."/>
            <person name="Kruys A."/>
            <person name="Hutchinson M.I."/>
            <person name="Powell A.J."/>
            <person name="Barry K."/>
            <person name="Miller A.N."/>
            <person name="Grigoriev I.V."/>
            <person name="Debuchy R."/>
            <person name="Gladieux P."/>
            <person name="Hiltunen Thoren M."/>
            <person name="Johannesson H."/>
        </authorList>
    </citation>
    <scope>NUCLEOTIDE SEQUENCE</scope>
    <source>
        <strain evidence="2">CBS 103.79</strain>
    </source>
</reference>
<evidence type="ECO:0000313" key="2">
    <source>
        <dbReference type="EMBL" id="KAK3905679.1"/>
    </source>
</evidence>
<dbReference type="Proteomes" id="UP001303889">
    <property type="component" value="Unassembled WGS sequence"/>
</dbReference>
<evidence type="ECO:0008006" key="4">
    <source>
        <dbReference type="Google" id="ProtNLM"/>
    </source>
</evidence>
<dbReference type="SUPFAM" id="SSF48403">
    <property type="entry name" value="Ankyrin repeat"/>
    <property type="match status" value="1"/>
</dbReference>
<comment type="caution">
    <text evidence="2">The sequence shown here is derived from an EMBL/GenBank/DDBJ whole genome shotgun (WGS) entry which is preliminary data.</text>
</comment>
<dbReference type="Pfam" id="PF13857">
    <property type="entry name" value="Ank_5"/>
    <property type="match status" value="1"/>
</dbReference>
<keyword evidence="3" id="KW-1185">Reference proteome</keyword>
<dbReference type="AlphaFoldDB" id="A0AAN6MRR7"/>
<name>A0AAN6MRR7_9PEZI</name>
<reference evidence="2" key="2">
    <citation type="submission" date="2023-05" db="EMBL/GenBank/DDBJ databases">
        <authorList>
            <consortium name="Lawrence Berkeley National Laboratory"/>
            <person name="Steindorff A."/>
            <person name="Hensen N."/>
            <person name="Bonometti L."/>
            <person name="Westerberg I."/>
            <person name="Brannstrom I.O."/>
            <person name="Guillou S."/>
            <person name="Cros-Aarteil S."/>
            <person name="Calhoun S."/>
            <person name="Haridas S."/>
            <person name="Kuo A."/>
            <person name="Mondo S."/>
            <person name="Pangilinan J."/>
            <person name="Riley R."/>
            <person name="Labutti K."/>
            <person name="Andreopoulos B."/>
            <person name="Lipzen A."/>
            <person name="Chen C."/>
            <person name="Yanf M."/>
            <person name="Daum C."/>
            <person name="Ng V."/>
            <person name="Clum A."/>
            <person name="Ohm R."/>
            <person name="Martin F."/>
            <person name="Silar P."/>
            <person name="Natvig D."/>
            <person name="Lalanne C."/>
            <person name="Gautier V."/>
            <person name="Ament-Velasquez S.L."/>
            <person name="Kruys A."/>
            <person name="Hutchinson M.I."/>
            <person name="Powell A.J."/>
            <person name="Barry K."/>
            <person name="Miller A.N."/>
            <person name="Grigoriev I.V."/>
            <person name="Debuchy R."/>
            <person name="Gladieux P."/>
            <person name="Thoren M.H."/>
            <person name="Johannesson H."/>
        </authorList>
    </citation>
    <scope>NUCLEOTIDE SEQUENCE</scope>
    <source>
        <strain evidence="2">CBS 103.79</strain>
    </source>
</reference>
<sequence>MPPNPYLLAADNPQALLPLLAENPALASIQDEHGYSLIHAAASYNHLDLLRALVRDFHAPVDLKDEDGETALFVVETVEAARVLVEELKLDAGLLNHRNWMAREKIEYEEEWPAVVAYLRGLEEPGPSAPNGVAADAAEEEGGDAELPGLPEGLRVTMGTMNEAEAGEQQPDPEFRRRIEELAAREDFQTPEGQADLRRLVEEAIGGEGFGADRNVRQREE</sequence>
<protein>
    <recommendedName>
        <fullName evidence="4">Ankyrin repeat protein</fullName>
    </recommendedName>
</protein>
<evidence type="ECO:0000313" key="3">
    <source>
        <dbReference type="Proteomes" id="UP001303889"/>
    </source>
</evidence>
<dbReference type="Gene3D" id="1.25.40.20">
    <property type="entry name" value="Ankyrin repeat-containing domain"/>
    <property type="match status" value="1"/>
</dbReference>
<dbReference type="InterPro" id="IPR002110">
    <property type="entry name" value="Ankyrin_rpt"/>
</dbReference>
<dbReference type="InterPro" id="IPR036770">
    <property type="entry name" value="Ankyrin_rpt-contain_sf"/>
</dbReference>
<feature type="region of interest" description="Disordered" evidence="1">
    <location>
        <begin position="127"/>
        <end position="151"/>
    </location>
</feature>
<gene>
    <name evidence="2" type="ORF">C8A05DRAFT_41414</name>
</gene>
<organism evidence="2 3">
    <name type="scientific">Staphylotrichum tortipilum</name>
    <dbReference type="NCBI Taxonomy" id="2831512"/>
    <lineage>
        <taxon>Eukaryota</taxon>
        <taxon>Fungi</taxon>
        <taxon>Dikarya</taxon>
        <taxon>Ascomycota</taxon>
        <taxon>Pezizomycotina</taxon>
        <taxon>Sordariomycetes</taxon>
        <taxon>Sordariomycetidae</taxon>
        <taxon>Sordariales</taxon>
        <taxon>Chaetomiaceae</taxon>
        <taxon>Staphylotrichum</taxon>
    </lineage>
</organism>
<dbReference type="EMBL" id="MU855350">
    <property type="protein sequence ID" value="KAK3905679.1"/>
    <property type="molecule type" value="Genomic_DNA"/>
</dbReference>
<accession>A0AAN6MRR7</accession>